<comment type="function">
    <text evidence="8">Provides the (R)-glutamate required for cell wall biosynthesis.</text>
</comment>
<dbReference type="PANTHER" id="PTHR21198">
    <property type="entry name" value="GLUTAMATE RACEMASE"/>
    <property type="match status" value="1"/>
</dbReference>
<accession>K9UJS9</accession>
<dbReference type="HAMAP" id="MF_00258">
    <property type="entry name" value="Glu_racemase"/>
    <property type="match status" value="1"/>
</dbReference>
<feature type="binding site" evidence="8">
    <location>
        <begin position="23"/>
        <end position="24"/>
    </location>
    <ligand>
        <name>substrate</name>
    </ligand>
</feature>
<keyword evidence="10" id="KW-1185">Reference proteome</keyword>
<dbReference type="HOGENOM" id="CLU_052344_0_2_3"/>
<evidence type="ECO:0000313" key="9">
    <source>
        <dbReference type="EMBL" id="AFY95080.1"/>
    </source>
</evidence>
<dbReference type="PROSITE" id="PS00923">
    <property type="entry name" value="ASP_GLU_RACEMASE_1"/>
    <property type="match status" value="1"/>
</dbReference>
<dbReference type="EC" id="5.1.1.3" evidence="2 8"/>
<feature type="binding site" evidence="8">
    <location>
        <begin position="87"/>
        <end position="88"/>
    </location>
    <ligand>
        <name>substrate</name>
    </ligand>
</feature>
<feature type="binding site" evidence="8">
    <location>
        <begin position="55"/>
        <end position="56"/>
    </location>
    <ligand>
        <name>substrate</name>
    </ligand>
</feature>
<dbReference type="SUPFAM" id="SSF53681">
    <property type="entry name" value="Aspartate/glutamate racemase"/>
    <property type="match status" value="2"/>
</dbReference>
<dbReference type="UniPathway" id="UPA00219"/>
<evidence type="ECO:0000256" key="3">
    <source>
        <dbReference type="ARBA" id="ARBA00022960"/>
    </source>
</evidence>
<dbReference type="GO" id="GO:0009252">
    <property type="term" value="P:peptidoglycan biosynthetic process"/>
    <property type="evidence" value="ECO:0007669"/>
    <property type="project" value="UniProtKB-UniRule"/>
</dbReference>
<keyword evidence="5 8" id="KW-0413">Isomerase</keyword>
<evidence type="ECO:0000256" key="6">
    <source>
        <dbReference type="ARBA" id="ARBA00023316"/>
    </source>
</evidence>
<dbReference type="AlphaFoldDB" id="K9UJS9"/>
<comment type="similarity">
    <text evidence="8">Belongs to the aspartate/glutamate racemases family.</text>
</comment>
<dbReference type="GO" id="GO:0008360">
    <property type="term" value="P:regulation of cell shape"/>
    <property type="evidence" value="ECO:0007669"/>
    <property type="project" value="UniProtKB-KW"/>
</dbReference>
<dbReference type="KEGG" id="cmp:Cha6605_4131"/>
<keyword evidence="3 8" id="KW-0133">Cell shape</keyword>
<feature type="active site" description="Proton donor/acceptor" evidence="8">
    <location>
        <position position="86"/>
    </location>
</feature>
<dbReference type="FunFam" id="3.40.50.1860:FF:000002">
    <property type="entry name" value="Glutamate racemase"/>
    <property type="match status" value="1"/>
</dbReference>
<evidence type="ECO:0000256" key="7">
    <source>
        <dbReference type="ARBA" id="ARBA00070053"/>
    </source>
</evidence>
<proteinExistence type="inferred from homology"/>
<reference evidence="9 10" key="1">
    <citation type="submission" date="2012-05" db="EMBL/GenBank/DDBJ databases">
        <title>Finished chromosome of genome of Chamaesiphon sp. PCC 6605.</title>
        <authorList>
            <consortium name="US DOE Joint Genome Institute"/>
            <person name="Gugger M."/>
            <person name="Coursin T."/>
            <person name="Rippka R."/>
            <person name="Tandeau De Marsac N."/>
            <person name="Huntemann M."/>
            <person name="Wei C.-L."/>
            <person name="Han J."/>
            <person name="Detter J.C."/>
            <person name="Han C."/>
            <person name="Tapia R."/>
            <person name="Chen A."/>
            <person name="Kyrpides N."/>
            <person name="Mavromatis K."/>
            <person name="Markowitz V."/>
            <person name="Szeto E."/>
            <person name="Ivanova N."/>
            <person name="Pagani I."/>
            <person name="Pati A."/>
            <person name="Goodwin L."/>
            <person name="Nordberg H.P."/>
            <person name="Cantor M.N."/>
            <person name="Hua S.X."/>
            <person name="Woyke T."/>
            <person name="Kerfeld C.A."/>
        </authorList>
    </citation>
    <scope>NUCLEOTIDE SEQUENCE [LARGE SCALE GENOMIC DNA]</scope>
    <source>
        <strain evidence="10">ATCC 27169 / PCC 6605</strain>
    </source>
</reference>
<organism evidence="9 10">
    <name type="scientific">Chamaesiphon minutus (strain ATCC 27169 / PCC 6605)</name>
    <dbReference type="NCBI Taxonomy" id="1173020"/>
    <lineage>
        <taxon>Bacteria</taxon>
        <taxon>Bacillati</taxon>
        <taxon>Cyanobacteriota</taxon>
        <taxon>Cyanophyceae</taxon>
        <taxon>Gomontiellales</taxon>
        <taxon>Chamaesiphonaceae</taxon>
        <taxon>Chamaesiphon</taxon>
    </lineage>
</organism>
<dbReference type="EMBL" id="CP003600">
    <property type="protein sequence ID" value="AFY95080.1"/>
    <property type="molecule type" value="Genomic_DNA"/>
</dbReference>
<keyword evidence="6 8" id="KW-0961">Cell wall biogenesis/degradation</keyword>
<dbReference type="NCBIfam" id="TIGR00067">
    <property type="entry name" value="glut_race"/>
    <property type="match status" value="1"/>
</dbReference>
<dbReference type="OrthoDB" id="9801055at2"/>
<evidence type="ECO:0000256" key="1">
    <source>
        <dbReference type="ARBA" id="ARBA00001602"/>
    </source>
</evidence>
<dbReference type="Gene3D" id="3.40.50.1860">
    <property type="match status" value="2"/>
</dbReference>
<evidence type="ECO:0000313" key="10">
    <source>
        <dbReference type="Proteomes" id="UP000010366"/>
    </source>
</evidence>
<feature type="active site" description="Proton donor/acceptor" evidence="8">
    <location>
        <position position="195"/>
    </location>
</feature>
<gene>
    <name evidence="8" type="primary">murI</name>
    <name evidence="9" type="ORF">Cha6605_4131</name>
</gene>
<evidence type="ECO:0000256" key="2">
    <source>
        <dbReference type="ARBA" id="ARBA00013090"/>
    </source>
</evidence>
<keyword evidence="4 8" id="KW-0573">Peptidoglycan synthesis</keyword>
<dbReference type="RefSeq" id="WP_015161191.1">
    <property type="nucleotide sequence ID" value="NC_019697.1"/>
</dbReference>
<dbReference type="Pfam" id="PF01177">
    <property type="entry name" value="Asp_Glu_race"/>
    <property type="match status" value="1"/>
</dbReference>
<dbReference type="PROSITE" id="PS00924">
    <property type="entry name" value="ASP_GLU_RACEMASE_2"/>
    <property type="match status" value="1"/>
</dbReference>
<dbReference type="PATRIC" id="fig|1173020.3.peg.4741"/>
<dbReference type="InterPro" id="IPR018187">
    <property type="entry name" value="Asp/Glu_racemase_AS_1"/>
</dbReference>
<protein>
    <recommendedName>
        <fullName evidence="7 8">Glutamate racemase</fullName>
        <ecNumber evidence="2 8">5.1.1.3</ecNumber>
    </recommendedName>
</protein>
<dbReference type="InterPro" id="IPR004391">
    <property type="entry name" value="Glu_race"/>
</dbReference>
<dbReference type="Proteomes" id="UP000010366">
    <property type="component" value="Chromosome"/>
</dbReference>
<dbReference type="STRING" id="1173020.Cha6605_4131"/>
<comment type="catalytic activity">
    <reaction evidence="1 8">
        <text>L-glutamate = D-glutamate</text>
        <dbReference type="Rhea" id="RHEA:12813"/>
        <dbReference type="ChEBI" id="CHEBI:29985"/>
        <dbReference type="ChEBI" id="CHEBI:29986"/>
        <dbReference type="EC" id="5.1.1.3"/>
    </reaction>
</comment>
<dbReference type="InterPro" id="IPR001920">
    <property type="entry name" value="Asp/Glu_race"/>
</dbReference>
<evidence type="ECO:0000256" key="5">
    <source>
        <dbReference type="ARBA" id="ARBA00023235"/>
    </source>
</evidence>
<evidence type="ECO:0000256" key="8">
    <source>
        <dbReference type="HAMAP-Rule" id="MF_00258"/>
    </source>
</evidence>
<dbReference type="InterPro" id="IPR015942">
    <property type="entry name" value="Asp/Glu/hydantoin_racemase"/>
</dbReference>
<evidence type="ECO:0000256" key="4">
    <source>
        <dbReference type="ARBA" id="ARBA00022984"/>
    </source>
</evidence>
<feature type="binding site" evidence="8">
    <location>
        <begin position="196"/>
        <end position="197"/>
    </location>
    <ligand>
        <name>substrate</name>
    </ligand>
</feature>
<dbReference type="eggNOG" id="COG0796">
    <property type="taxonomic scope" value="Bacteria"/>
</dbReference>
<sequence length="286" mass="31429">MQDRFTFATKLHSTEIARIGVFDSGVGGLTVLQEIYRQLPQESVLYFGDTARVPYGTRSATEILQFTRQTLEWMVAQQVKMAIMACNTSSALALETVRAEYDLPILGVILPGARTAARYGRRIGVIATPATVNSNAYLHAISEANPNAQVWQVACPEFVPIVENNRIAAPETLKIAQDYLQPLLDRSIDTLVYGCTHYPHLEPVFRQFVPPSIQFVNPAVAVVAAAAKELQVLGIQNRLRPLPTEFFVSGDPAQFTHIAAQWLPTVPAVRQISLSNTSVSEPLDIG</sequence>
<dbReference type="InterPro" id="IPR033134">
    <property type="entry name" value="Asp/Glu_racemase_AS_2"/>
</dbReference>
<dbReference type="GO" id="GO:0008881">
    <property type="term" value="F:glutamate racemase activity"/>
    <property type="evidence" value="ECO:0007669"/>
    <property type="project" value="UniProtKB-UniRule"/>
</dbReference>
<dbReference type="GO" id="GO:0071555">
    <property type="term" value="P:cell wall organization"/>
    <property type="evidence" value="ECO:0007669"/>
    <property type="project" value="UniProtKB-KW"/>
</dbReference>
<name>K9UJS9_CHAP6</name>
<dbReference type="PANTHER" id="PTHR21198:SF2">
    <property type="entry name" value="GLUTAMATE RACEMASE"/>
    <property type="match status" value="1"/>
</dbReference>
<comment type="pathway">
    <text evidence="8">Cell wall biogenesis; peptidoglycan biosynthesis.</text>
</comment>